<dbReference type="InterPro" id="IPR008405">
    <property type="entry name" value="ApoL"/>
</dbReference>
<keyword evidence="2" id="KW-0812">Transmembrane</keyword>
<gene>
    <name evidence="3" type="ORF">DPMN_092979</name>
</gene>
<dbReference type="Pfam" id="PF05461">
    <property type="entry name" value="ApoL"/>
    <property type="match status" value="1"/>
</dbReference>
<comment type="similarity">
    <text evidence="1">Belongs to the apolipoprotein L family.</text>
</comment>
<proteinExistence type="inferred from homology"/>
<reference evidence="3" key="1">
    <citation type="journal article" date="2019" name="bioRxiv">
        <title>The Genome of the Zebra Mussel, Dreissena polymorpha: A Resource for Invasive Species Research.</title>
        <authorList>
            <person name="McCartney M.A."/>
            <person name="Auch B."/>
            <person name="Kono T."/>
            <person name="Mallez S."/>
            <person name="Zhang Y."/>
            <person name="Obille A."/>
            <person name="Becker A."/>
            <person name="Abrahante J.E."/>
            <person name="Garbe J."/>
            <person name="Badalamenti J.P."/>
            <person name="Herman A."/>
            <person name="Mangelson H."/>
            <person name="Liachko I."/>
            <person name="Sullivan S."/>
            <person name="Sone E.D."/>
            <person name="Koren S."/>
            <person name="Silverstein K.A.T."/>
            <person name="Beckman K.B."/>
            <person name="Gohl D.M."/>
        </authorList>
    </citation>
    <scope>NUCLEOTIDE SEQUENCE</scope>
    <source>
        <strain evidence="3">Duluth1</strain>
        <tissue evidence="3">Whole animal</tissue>
    </source>
</reference>
<dbReference type="Proteomes" id="UP000828390">
    <property type="component" value="Unassembled WGS sequence"/>
</dbReference>
<dbReference type="GO" id="GO:0006869">
    <property type="term" value="P:lipid transport"/>
    <property type="evidence" value="ECO:0007669"/>
    <property type="project" value="InterPro"/>
</dbReference>
<keyword evidence="2" id="KW-0472">Membrane</keyword>
<dbReference type="GO" id="GO:0016020">
    <property type="term" value="C:membrane"/>
    <property type="evidence" value="ECO:0007669"/>
    <property type="project" value="TreeGrafter"/>
</dbReference>
<evidence type="ECO:0000313" key="4">
    <source>
        <dbReference type="Proteomes" id="UP000828390"/>
    </source>
</evidence>
<keyword evidence="2" id="KW-1133">Transmembrane helix</keyword>
<comment type="caution">
    <text evidence="3">The sequence shown here is derived from an EMBL/GenBank/DDBJ whole genome shotgun (WGS) entry which is preliminary data.</text>
</comment>
<dbReference type="GO" id="GO:0005576">
    <property type="term" value="C:extracellular region"/>
    <property type="evidence" value="ECO:0007669"/>
    <property type="project" value="InterPro"/>
</dbReference>
<dbReference type="EMBL" id="JAIWYP010000003">
    <property type="protein sequence ID" value="KAH3850562.1"/>
    <property type="molecule type" value="Genomic_DNA"/>
</dbReference>
<sequence>MLKLQFLKIFCFRLLIIPETPFKRKYAVLNKFETELKKFNQAISFGALPSELQERRGKVNNAVIGTSVSGLVGGVIGVVGLALIPVTFGVSLGLTIAGGVIGASSGIVQGGFRVHEAVMQNQSTKVIKENIDKIKSDFKQALTDFTEIFEQEKKNSNIDAIKHNDPESPGVNIRGSMSVGSILRSVHSGIGIGLAAARVGTSVATAAAAILAPVSLVVDGGFMAEAIYSKTTGSHTEAGRKLECLRAFQTVPIATYMGNADFGTKIVERTMQND</sequence>
<dbReference type="GO" id="GO:0008289">
    <property type="term" value="F:lipid binding"/>
    <property type="evidence" value="ECO:0007669"/>
    <property type="project" value="InterPro"/>
</dbReference>
<name>A0A9D4R1H2_DREPO</name>
<feature type="transmembrane region" description="Helical" evidence="2">
    <location>
        <begin position="62"/>
        <end position="84"/>
    </location>
</feature>
<keyword evidence="4" id="KW-1185">Reference proteome</keyword>
<evidence type="ECO:0008006" key="5">
    <source>
        <dbReference type="Google" id="ProtNLM"/>
    </source>
</evidence>
<evidence type="ECO:0000313" key="3">
    <source>
        <dbReference type="EMBL" id="KAH3850562.1"/>
    </source>
</evidence>
<organism evidence="3 4">
    <name type="scientific">Dreissena polymorpha</name>
    <name type="common">Zebra mussel</name>
    <name type="synonym">Mytilus polymorpha</name>
    <dbReference type="NCBI Taxonomy" id="45954"/>
    <lineage>
        <taxon>Eukaryota</taxon>
        <taxon>Metazoa</taxon>
        <taxon>Spiralia</taxon>
        <taxon>Lophotrochozoa</taxon>
        <taxon>Mollusca</taxon>
        <taxon>Bivalvia</taxon>
        <taxon>Autobranchia</taxon>
        <taxon>Heteroconchia</taxon>
        <taxon>Euheterodonta</taxon>
        <taxon>Imparidentia</taxon>
        <taxon>Neoheterodontei</taxon>
        <taxon>Myida</taxon>
        <taxon>Dreissenoidea</taxon>
        <taxon>Dreissenidae</taxon>
        <taxon>Dreissena</taxon>
    </lineage>
</organism>
<dbReference type="PANTHER" id="PTHR14096:SF28">
    <property type="entry name" value="APOLIPOPROTEIN L, 1-RELATED"/>
    <property type="match status" value="1"/>
</dbReference>
<evidence type="ECO:0000256" key="2">
    <source>
        <dbReference type="SAM" id="Phobius"/>
    </source>
</evidence>
<dbReference type="PANTHER" id="PTHR14096">
    <property type="entry name" value="APOLIPOPROTEIN L"/>
    <property type="match status" value="1"/>
</dbReference>
<feature type="transmembrane region" description="Helical" evidence="2">
    <location>
        <begin position="90"/>
        <end position="112"/>
    </location>
</feature>
<dbReference type="GO" id="GO:0042157">
    <property type="term" value="P:lipoprotein metabolic process"/>
    <property type="evidence" value="ECO:0007669"/>
    <property type="project" value="InterPro"/>
</dbReference>
<dbReference type="AlphaFoldDB" id="A0A9D4R1H2"/>
<reference evidence="3" key="2">
    <citation type="submission" date="2020-11" db="EMBL/GenBank/DDBJ databases">
        <authorList>
            <person name="McCartney M.A."/>
            <person name="Auch B."/>
            <person name="Kono T."/>
            <person name="Mallez S."/>
            <person name="Becker A."/>
            <person name="Gohl D.M."/>
            <person name="Silverstein K.A.T."/>
            <person name="Koren S."/>
            <person name="Bechman K.B."/>
            <person name="Herman A."/>
            <person name="Abrahante J.E."/>
            <person name="Garbe J."/>
        </authorList>
    </citation>
    <scope>NUCLEOTIDE SEQUENCE</scope>
    <source>
        <strain evidence="3">Duluth1</strain>
        <tissue evidence="3">Whole animal</tissue>
    </source>
</reference>
<protein>
    <recommendedName>
        <fullName evidence="5">Apolipoprotein L3</fullName>
    </recommendedName>
</protein>
<accession>A0A9D4R1H2</accession>
<evidence type="ECO:0000256" key="1">
    <source>
        <dbReference type="ARBA" id="ARBA00010090"/>
    </source>
</evidence>